<dbReference type="AlphaFoldDB" id="A0A7S3N3K8"/>
<dbReference type="SMART" id="SM00645">
    <property type="entry name" value="Pept_C1"/>
    <property type="match status" value="1"/>
</dbReference>
<dbReference type="SUPFAM" id="SSF54001">
    <property type="entry name" value="Cysteine proteinases"/>
    <property type="match status" value="1"/>
</dbReference>
<dbReference type="PROSITE" id="PS00640">
    <property type="entry name" value="THIOL_PROTEASE_ASN"/>
    <property type="match status" value="1"/>
</dbReference>
<dbReference type="CDD" id="cd02248">
    <property type="entry name" value="Peptidase_C1A"/>
    <property type="match status" value="1"/>
</dbReference>
<proteinExistence type="inferred from homology"/>
<dbReference type="PRINTS" id="PR00705">
    <property type="entry name" value="PAPAIN"/>
</dbReference>
<dbReference type="Pfam" id="PF00112">
    <property type="entry name" value="Peptidase_C1"/>
    <property type="match status" value="1"/>
</dbReference>
<accession>A0A7S3N3K8</accession>
<evidence type="ECO:0000256" key="3">
    <source>
        <dbReference type="ARBA" id="ARBA00023157"/>
    </source>
</evidence>
<keyword evidence="2" id="KW-0865">Zymogen</keyword>
<name>A0A7S3N3K8_9SPIT</name>
<dbReference type="GO" id="GO:0008234">
    <property type="term" value="F:cysteine-type peptidase activity"/>
    <property type="evidence" value="ECO:0007669"/>
    <property type="project" value="InterPro"/>
</dbReference>
<feature type="domain" description="Peptidase C1A papain C-terminal" evidence="4">
    <location>
        <begin position="72"/>
        <end position="286"/>
    </location>
</feature>
<dbReference type="Gene3D" id="3.90.70.10">
    <property type="entry name" value="Cysteine proteinases"/>
    <property type="match status" value="1"/>
</dbReference>
<organism evidence="5">
    <name type="scientific">Strombidium inclinatum</name>
    <dbReference type="NCBI Taxonomy" id="197538"/>
    <lineage>
        <taxon>Eukaryota</taxon>
        <taxon>Sar</taxon>
        <taxon>Alveolata</taxon>
        <taxon>Ciliophora</taxon>
        <taxon>Intramacronucleata</taxon>
        <taxon>Spirotrichea</taxon>
        <taxon>Oligotrichia</taxon>
        <taxon>Strombidiidae</taxon>
        <taxon>Strombidium</taxon>
    </lineage>
</organism>
<dbReference type="InterPro" id="IPR000169">
    <property type="entry name" value="Pept_cys_AS"/>
</dbReference>
<dbReference type="PROSITE" id="PS00639">
    <property type="entry name" value="THIOL_PROTEASE_HIS"/>
    <property type="match status" value="1"/>
</dbReference>
<protein>
    <recommendedName>
        <fullName evidence="4">Peptidase C1A papain C-terminal domain-containing protein</fullName>
    </recommendedName>
</protein>
<comment type="similarity">
    <text evidence="1">Belongs to the peptidase C1 family.</text>
</comment>
<dbReference type="PANTHER" id="PTHR12411">
    <property type="entry name" value="CYSTEINE PROTEASE FAMILY C1-RELATED"/>
    <property type="match status" value="1"/>
</dbReference>
<dbReference type="GO" id="GO:0006508">
    <property type="term" value="P:proteolysis"/>
    <property type="evidence" value="ECO:0007669"/>
    <property type="project" value="InterPro"/>
</dbReference>
<reference evidence="5" key="1">
    <citation type="submission" date="2021-01" db="EMBL/GenBank/DDBJ databases">
        <authorList>
            <person name="Corre E."/>
            <person name="Pelletier E."/>
            <person name="Niang G."/>
            <person name="Scheremetjew M."/>
            <person name="Finn R."/>
            <person name="Kale V."/>
            <person name="Holt S."/>
            <person name="Cochrane G."/>
            <person name="Meng A."/>
            <person name="Brown T."/>
            <person name="Cohen L."/>
        </authorList>
    </citation>
    <scope>NUCLEOTIDE SEQUENCE</scope>
    <source>
        <strain evidence="5">S3</strain>
    </source>
</reference>
<dbReference type="InterPro" id="IPR039417">
    <property type="entry name" value="Peptidase_C1A_papain-like"/>
</dbReference>
<dbReference type="PROSITE" id="PS00139">
    <property type="entry name" value="THIOL_PROTEASE_CYS"/>
    <property type="match status" value="1"/>
</dbReference>
<dbReference type="InterPro" id="IPR025661">
    <property type="entry name" value="Pept_asp_AS"/>
</dbReference>
<keyword evidence="3" id="KW-1015">Disulfide bond</keyword>
<dbReference type="InterPro" id="IPR025660">
    <property type="entry name" value="Pept_his_AS"/>
</dbReference>
<sequence>MRLAQFKKTYEAVQKLNAEQTTSVHAVNKFSDLTSEEMDKFYTGLMPEKNSNPINDTEFAEDIEDNAILSKFPTALDWRSNGHVGPVKDQGQCGSCWTFTVVGAVESADSIAGWDLKNFSEQQLLDCNVEDQSGCRGGYQHLGFEYVIDHQLKTTDEYPYMQEQQDCPFPDVGLIGESHLESYKRLYPFRITNLLGILEGPTSVAVSAGNVPFTTYKSGVLTNTACSDSILNHGLVAVGFGHDGDHFYIIAKNSWSADWGEGGYIRLGISGRYGVCNWSQQSYGVSSESVSSSLF</sequence>
<dbReference type="InterPro" id="IPR013128">
    <property type="entry name" value="Peptidase_C1A"/>
</dbReference>
<evidence type="ECO:0000256" key="1">
    <source>
        <dbReference type="ARBA" id="ARBA00008455"/>
    </source>
</evidence>
<evidence type="ECO:0000259" key="4">
    <source>
        <dbReference type="SMART" id="SM00645"/>
    </source>
</evidence>
<dbReference type="InterPro" id="IPR038765">
    <property type="entry name" value="Papain-like_cys_pep_sf"/>
</dbReference>
<dbReference type="EMBL" id="HBIH01034101">
    <property type="protein sequence ID" value="CAE0332943.1"/>
    <property type="molecule type" value="Transcribed_RNA"/>
</dbReference>
<gene>
    <name evidence="5" type="ORF">SINC0208_LOCUS13581</name>
</gene>
<evidence type="ECO:0000256" key="2">
    <source>
        <dbReference type="ARBA" id="ARBA00023145"/>
    </source>
</evidence>
<dbReference type="InterPro" id="IPR000668">
    <property type="entry name" value="Peptidase_C1A_C"/>
</dbReference>
<evidence type="ECO:0000313" key="5">
    <source>
        <dbReference type="EMBL" id="CAE0332943.1"/>
    </source>
</evidence>